<dbReference type="RefSeq" id="WP_190888818.1">
    <property type="nucleotide sequence ID" value="NZ_JACWZY010000018.1"/>
</dbReference>
<evidence type="ECO:0000313" key="2">
    <source>
        <dbReference type="Proteomes" id="UP000598820"/>
    </source>
</evidence>
<dbReference type="AlphaFoldDB" id="A0A927AU84"/>
<reference evidence="1" key="1">
    <citation type="submission" date="2020-09" db="EMBL/GenBank/DDBJ databases">
        <authorList>
            <person name="Kim M.K."/>
        </authorList>
    </citation>
    <scope>NUCLEOTIDE SEQUENCE</scope>
    <source>
        <strain evidence="1">BT702</strain>
    </source>
</reference>
<dbReference type="Proteomes" id="UP000598820">
    <property type="component" value="Unassembled WGS sequence"/>
</dbReference>
<dbReference type="EMBL" id="JACWZY010000018">
    <property type="protein sequence ID" value="MBD2702972.1"/>
    <property type="molecule type" value="Genomic_DNA"/>
</dbReference>
<comment type="caution">
    <text evidence="1">The sequence shown here is derived from an EMBL/GenBank/DDBJ whole genome shotgun (WGS) entry which is preliminary data.</text>
</comment>
<keyword evidence="2" id="KW-1185">Reference proteome</keyword>
<organism evidence="1 2">
    <name type="scientific">Spirosoma profusum</name>
    <dbReference type="NCBI Taxonomy" id="2771354"/>
    <lineage>
        <taxon>Bacteria</taxon>
        <taxon>Pseudomonadati</taxon>
        <taxon>Bacteroidota</taxon>
        <taxon>Cytophagia</taxon>
        <taxon>Cytophagales</taxon>
        <taxon>Cytophagaceae</taxon>
        <taxon>Spirosoma</taxon>
    </lineage>
</organism>
<protein>
    <recommendedName>
        <fullName evidence="3">SbsA Ig-like domain-containing protein</fullName>
    </recommendedName>
</protein>
<gene>
    <name evidence="1" type="ORF">IC229_20160</name>
</gene>
<evidence type="ECO:0000313" key="1">
    <source>
        <dbReference type="EMBL" id="MBD2702972.1"/>
    </source>
</evidence>
<evidence type="ECO:0008006" key="3">
    <source>
        <dbReference type="Google" id="ProtNLM"/>
    </source>
</evidence>
<accession>A0A927AU84</accession>
<proteinExistence type="predicted"/>
<name>A0A927AU84_9BACT</name>
<sequence length="373" mass="42413">MNGISKNYKLLRIRLCTLYSLVFFTASLLVTCRSGDKTGLVICWNDNRATGLVIPERYVVSIAPNSLSRLLSVRRQGVETAIAGQFQRSDEGMLFEPLVPFTRGLVYELWLRNKRLSEIEIPALADSDRPFLKGIYPSADTLPENLLKVYLQFSRPMREGQSLRYVTLLKNGTDTLSGTFLDLQPELWDADRTMLTLWLDPGRIKRNLHPNQQLGAPLQAGTTYRLVVSGEWPDAQGATLGKTLSKTFVTDARDGVSPDPMQWSMNHPPPGTSQPLVITFPEPLDYSLLLETFRIRREDSTLVSGTWRTSFDEEKIVFSSAKPWLAGNYTLRIESRLEDLAGNNLNRPFDRDITQNKSDTTFQVYKEKRFQIR</sequence>